<organism evidence="2 3">
    <name type="scientific">Pendulispora brunnea</name>
    <dbReference type="NCBI Taxonomy" id="2905690"/>
    <lineage>
        <taxon>Bacteria</taxon>
        <taxon>Pseudomonadati</taxon>
        <taxon>Myxococcota</taxon>
        <taxon>Myxococcia</taxon>
        <taxon>Myxococcales</taxon>
        <taxon>Sorangiineae</taxon>
        <taxon>Pendulisporaceae</taxon>
        <taxon>Pendulispora</taxon>
    </lineage>
</organism>
<dbReference type="PROSITE" id="PS51662">
    <property type="entry name" value="BP_PHYTASE"/>
    <property type="match status" value="1"/>
</dbReference>
<feature type="domain" description="BPP" evidence="1">
    <location>
        <begin position="16"/>
        <end position="412"/>
    </location>
</feature>
<protein>
    <submittedName>
        <fullName evidence="2">Phytase</fullName>
    </submittedName>
</protein>
<dbReference type="SUPFAM" id="SSF50956">
    <property type="entry name" value="Thermostable phytase (3-phytase)"/>
    <property type="match status" value="1"/>
</dbReference>
<sequence length="426" mass="46583">MNLRHISIAFSAWATLLGACHTDEPITAAAETPNESEPADMDDPAVWVHPTTPGQSLIVAAAKKGGMRVYDLDGHLVKTYPSDGNRFNNVDVQYNFDLGGTSVDIAVASDRLKDKLRIWKIDPAAENGPLVDITDPDIARLFPTRPDPADREHKTVQNPNDGKNTAYGLTLYRDKANDKFYVLVNQNNEAVIAQFELVARPGGRVGMAPIRNWIFPYVYENQDLTQKDETDPTKDFSPQFEGMTVDQPRGILYAGQEDVGIWRVDLRSGIADARPFYETTAFDRGSKVARDVEGLTIFYGAGGKGYLIASSQGKAHGEPPVAPQPGLDDTFAVFAREGDNAYLGSFSIAANPDLGIDAVQECDGADVTNVALPGYPHGLLITQDGYNDDNLSGDPKATNLKLTPWDRIALPQGWLLDSKYNPRTQE</sequence>
<dbReference type="PROSITE" id="PS51257">
    <property type="entry name" value="PROKAR_LIPOPROTEIN"/>
    <property type="match status" value="1"/>
</dbReference>
<dbReference type="Pfam" id="PF02333">
    <property type="entry name" value="Phytase"/>
    <property type="match status" value="1"/>
</dbReference>
<dbReference type="InterPro" id="IPR011042">
    <property type="entry name" value="6-blade_b-propeller_TolB-like"/>
</dbReference>
<evidence type="ECO:0000259" key="1">
    <source>
        <dbReference type="PROSITE" id="PS51662"/>
    </source>
</evidence>
<reference evidence="2 3" key="1">
    <citation type="submission" date="2021-12" db="EMBL/GenBank/DDBJ databases">
        <title>Discovery of the Pendulisporaceae a myxobacterial family with distinct sporulation behavior and unique specialized metabolism.</title>
        <authorList>
            <person name="Garcia R."/>
            <person name="Popoff A."/>
            <person name="Bader C.D."/>
            <person name="Loehr J."/>
            <person name="Walesch S."/>
            <person name="Walt C."/>
            <person name="Boldt J."/>
            <person name="Bunk B."/>
            <person name="Haeckl F.J.F.P.J."/>
            <person name="Gunesch A.P."/>
            <person name="Birkelbach J."/>
            <person name="Nuebel U."/>
            <person name="Pietschmann T."/>
            <person name="Bach T."/>
            <person name="Mueller R."/>
        </authorList>
    </citation>
    <scope>NUCLEOTIDE SEQUENCE [LARGE SCALE GENOMIC DNA]</scope>
    <source>
        <strain evidence="2 3">MSr12523</strain>
    </source>
</reference>
<evidence type="ECO:0000313" key="2">
    <source>
        <dbReference type="EMBL" id="WXA91848.1"/>
    </source>
</evidence>
<gene>
    <name evidence="2" type="ORF">LZC95_36025</name>
</gene>
<accession>A0ABZ2JZD5</accession>
<keyword evidence="3" id="KW-1185">Reference proteome</keyword>
<dbReference type="InterPro" id="IPR003431">
    <property type="entry name" value="B-propeller_Phytase"/>
</dbReference>
<dbReference type="EMBL" id="CP089982">
    <property type="protein sequence ID" value="WXA91848.1"/>
    <property type="molecule type" value="Genomic_DNA"/>
</dbReference>
<name>A0ABZ2JZD5_9BACT</name>
<evidence type="ECO:0000313" key="3">
    <source>
        <dbReference type="Proteomes" id="UP001379533"/>
    </source>
</evidence>
<dbReference type="RefSeq" id="WP_394842466.1">
    <property type="nucleotide sequence ID" value="NZ_CP089982.1"/>
</dbReference>
<dbReference type="Gene3D" id="2.120.10.30">
    <property type="entry name" value="TolB, C-terminal domain"/>
    <property type="match status" value="1"/>
</dbReference>
<proteinExistence type="predicted"/>
<dbReference type="Proteomes" id="UP001379533">
    <property type="component" value="Chromosome"/>
</dbReference>